<dbReference type="EMBL" id="LNGD01000048">
    <property type="protein sequence ID" value="KYC51928.1"/>
    <property type="molecule type" value="Genomic_DNA"/>
</dbReference>
<evidence type="ECO:0000313" key="2">
    <source>
        <dbReference type="Proteomes" id="UP000075578"/>
    </source>
</evidence>
<proteinExistence type="predicted"/>
<dbReference type="InterPro" id="IPR007355">
    <property type="entry name" value="DUF424"/>
</dbReference>
<gene>
    <name evidence="1" type="ORF">AMQ74_00928</name>
</gene>
<evidence type="ECO:0000313" key="1">
    <source>
        <dbReference type="EMBL" id="KYC51928.1"/>
    </source>
</evidence>
<protein>
    <recommendedName>
        <fullName evidence="3">DUF424 domain-containing protein</fullName>
    </recommendedName>
</protein>
<organism evidence="1 2">
    <name type="scientific">Candidatus Methanofastidiosum methylothiophilum</name>
    <dbReference type="NCBI Taxonomy" id="1705564"/>
    <lineage>
        <taxon>Archaea</taxon>
        <taxon>Methanobacteriati</taxon>
        <taxon>Methanobacteriota</taxon>
        <taxon>Stenosarchaea group</taxon>
        <taxon>Candidatus Methanofastidiosia</taxon>
        <taxon>Candidatus Methanofastidiosales</taxon>
        <taxon>Candidatus Methanofastidiosaceae</taxon>
        <taxon>Candidatus Methanofastidiosum</taxon>
    </lineage>
</organism>
<comment type="caution">
    <text evidence="1">The sequence shown here is derived from an EMBL/GenBank/DDBJ whole genome shotgun (WGS) entry which is preliminary data.</text>
</comment>
<dbReference type="Gene3D" id="3.30.1860.10">
    <property type="entry name" value="uncharacterized conserved protein from methanopyrus kandleri domain like"/>
    <property type="match status" value="1"/>
</dbReference>
<evidence type="ECO:0008006" key="3">
    <source>
        <dbReference type="Google" id="ProtNLM"/>
    </source>
</evidence>
<dbReference type="Proteomes" id="UP000075578">
    <property type="component" value="Unassembled WGS sequence"/>
</dbReference>
<dbReference type="Pfam" id="PF04242">
    <property type="entry name" value="DUF424"/>
    <property type="match status" value="1"/>
</dbReference>
<dbReference type="AlphaFoldDB" id="A0A150J457"/>
<sequence length="100" mass="11380">MEFFYGIYKQGNEVLLAICDENIIDMVFHNNDKMIKIDVKKSFYGKNKGCKEDILELMKNATILNLVGKDIIEIAIEEGIINKECVLAIGETVHAQRAKM</sequence>
<accession>A0A150J457</accession>
<reference evidence="1 2" key="1">
    <citation type="journal article" date="2016" name="ISME J.">
        <title>Chasing the elusive Euryarchaeota class WSA2: genomes reveal a uniquely fastidious methyl-reducing methanogen.</title>
        <authorList>
            <person name="Nobu M.K."/>
            <person name="Narihiro T."/>
            <person name="Kuroda K."/>
            <person name="Mei R."/>
            <person name="Liu W.T."/>
        </authorList>
    </citation>
    <scope>NUCLEOTIDE SEQUENCE [LARGE SCALE GENOMIC DNA]</scope>
    <source>
        <strain evidence="1">U1lsi0528_Bin089</strain>
    </source>
</reference>
<name>A0A150J457_9EURY</name>